<organism evidence="4 5">
    <name type="scientific">Salvia divinorum</name>
    <name type="common">Maria pastora</name>
    <name type="synonym">Diviner's sage</name>
    <dbReference type="NCBI Taxonomy" id="28513"/>
    <lineage>
        <taxon>Eukaryota</taxon>
        <taxon>Viridiplantae</taxon>
        <taxon>Streptophyta</taxon>
        <taxon>Embryophyta</taxon>
        <taxon>Tracheophyta</taxon>
        <taxon>Spermatophyta</taxon>
        <taxon>Magnoliopsida</taxon>
        <taxon>eudicotyledons</taxon>
        <taxon>Gunneridae</taxon>
        <taxon>Pentapetalae</taxon>
        <taxon>asterids</taxon>
        <taxon>lamiids</taxon>
        <taxon>Lamiales</taxon>
        <taxon>Lamiaceae</taxon>
        <taxon>Nepetoideae</taxon>
        <taxon>Mentheae</taxon>
        <taxon>Salviinae</taxon>
        <taxon>Salvia</taxon>
        <taxon>Salvia subgen. Calosphace</taxon>
    </lineage>
</organism>
<feature type="region of interest" description="Disordered" evidence="3">
    <location>
        <begin position="1"/>
        <end position="24"/>
    </location>
</feature>
<evidence type="ECO:0000256" key="1">
    <source>
        <dbReference type="ARBA" id="ARBA00004123"/>
    </source>
</evidence>
<keyword evidence="5" id="KW-1185">Reference proteome</keyword>
<sequence>MDAKHVFSKEKVSRTPPNVTSRLSSRECTSRPKAIGIRKDLQFVYSRFTPWRTCRYDTRSFLTCIAFLGDSSQIVVGGLNRVLKVIDSNNNVVLDRCASHRSPLTFVQSHFCGGNQLILSSSSMDVCLWDVPSVSAGPKHSFDGIKAAKVSNSGQMFAALRSLDSPRSEILLYDIQTCQLGLTLSNTPTNVSSSEHAHSPVHFSPFDSMLLWNGVLWDRRVSTLVHRFDQITDFGGGGFHPARNEVIINSEVWDLRKFRLLRSVPSLDQTRITFNASGDVIYGIMRTNPEDITSTFDTPYEKHPLFSAFRTVDAVNYSDIATIPVGHCVIDFATEPIDSFVGLITMDDLDEMYTSTRLYEIGRSRPTNDGSDPHGVNSGEDEHEAGPYGDSDDSVNDFDDDEEDGVDYDNLEISTDDDNDVS</sequence>
<dbReference type="EMBL" id="JBEAFC010000002">
    <property type="protein sequence ID" value="KAL1568059.1"/>
    <property type="molecule type" value="Genomic_DNA"/>
</dbReference>
<gene>
    <name evidence="4" type="ORF">AAHA92_03466</name>
</gene>
<evidence type="ECO:0000313" key="4">
    <source>
        <dbReference type="EMBL" id="KAL1568059.1"/>
    </source>
</evidence>
<dbReference type="Gene3D" id="2.130.10.10">
    <property type="entry name" value="YVTN repeat-like/Quinoprotein amine dehydrogenase"/>
    <property type="match status" value="1"/>
</dbReference>
<evidence type="ECO:0000256" key="2">
    <source>
        <dbReference type="ARBA" id="ARBA00023242"/>
    </source>
</evidence>
<dbReference type="InterPro" id="IPR036322">
    <property type="entry name" value="WD40_repeat_dom_sf"/>
</dbReference>
<keyword evidence="2" id="KW-0539">Nucleus</keyword>
<comment type="caution">
    <text evidence="4">The sequence shown here is derived from an EMBL/GenBank/DDBJ whole genome shotgun (WGS) entry which is preliminary data.</text>
</comment>
<feature type="compositionally biased region" description="Acidic residues" evidence="3">
    <location>
        <begin position="390"/>
        <end position="422"/>
    </location>
</feature>
<protein>
    <submittedName>
        <fullName evidence="4">DDB1- and CUL4-associated factor 1-like</fullName>
    </submittedName>
</protein>
<reference evidence="4 5" key="1">
    <citation type="submission" date="2024-06" db="EMBL/GenBank/DDBJ databases">
        <title>A chromosome level genome sequence of Diviner's sage (Salvia divinorum).</title>
        <authorList>
            <person name="Ford S.A."/>
            <person name="Ro D.-K."/>
            <person name="Ness R.W."/>
            <person name="Phillips M.A."/>
        </authorList>
    </citation>
    <scope>NUCLEOTIDE SEQUENCE [LARGE SCALE GENOMIC DNA]</scope>
    <source>
        <strain evidence="4">SAF-2024a</strain>
        <tissue evidence="4">Leaf</tissue>
    </source>
</reference>
<dbReference type="InterPro" id="IPR015943">
    <property type="entry name" value="WD40/YVTN_repeat-like_dom_sf"/>
</dbReference>
<feature type="region of interest" description="Disordered" evidence="3">
    <location>
        <begin position="360"/>
        <end position="422"/>
    </location>
</feature>
<evidence type="ECO:0000313" key="5">
    <source>
        <dbReference type="Proteomes" id="UP001567538"/>
    </source>
</evidence>
<accession>A0ABD1IJW7</accession>
<name>A0ABD1IJW7_SALDI</name>
<dbReference type="GO" id="GO:0005634">
    <property type="term" value="C:nucleus"/>
    <property type="evidence" value="ECO:0007669"/>
    <property type="project" value="UniProtKB-SubCell"/>
</dbReference>
<dbReference type="InterPro" id="IPR033270">
    <property type="entry name" value="VPRBP/DCAF1"/>
</dbReference>
<feature type="compositionally biased region" description="Basic and acidic residues" evidence="3">
    <location>
        <begin position="1"/>
        <end position="13"/>
    </location>
</feature>
<dbReference type="Proteomes" id="UP001567538">
    <property type="component" value="Unassembled WGS sequence"/>
</dbReference>
<dbReference type="SMART" id="SM00320">
    <property type="entry name" value="WD40"/>
    <property type="match status" value="2"/>
</dbReference>
<dbReference type="PANTHER" id="PTHR13129:SF4">
    <property type="entry name" value="DDB1- AND CUL4-ASSOCIATED FACTOR 1"/>
    <property type="match status" value="1"/>
</dbReference>
<dbReference type="PANTHER" id="PTHR13129">
    <property type="entry name" value="VPRBP PROTEIN-RELATED"/>
    <property type="match status" value="1"/>
</dbReference>
<dbReference type="AlphaFoldDB" id="A0ABD1IJW7"/>
<evidence type="ECO:0000256" key="3">
    <source>
        <dbReference type="SAM" id="MobiDB-lite"/>
    </source>
</evidence>
<dbReference type="SUPFAM" id="SSF50978">
    <property type="entry name" value="WD40 repeat-like"/>
    <property type="match status" value="1"/>
</dbReference>
<proteinExistence type="predicted"/>
<comment type="subcellular location">
    <subcellularLocation>
        <location evidence="1">Nucleus</location>
    </subcellularLocation>
</comment>
<dbReference type="InterPro" id="IPR001680">
    <property type="entry name" value="WD40_rpt"/>
</dbReference>